<proteinExistence type="predicted"/>
<sequence>MPSHTPLERFFARSGKRLANGVRRGTQQRTPNEESTQRNLESSGHPFSVTSHGQPVTRCIDQRLERMSLRRSRLGVICPPGCLARVVLAGFRAVAGSLRFILDPEIFVCGQANQSV</sequence>
<dbReference type="HOGENOM" id="CLU_2098342_0_0_1"/>
<organism evidence="2 3">
    <name type="scientific">Exserohilum turcicum (strain 28A)</name>
    <name type="common">Northern leaf blight fungus</name>
    <name type="synonym">Setosphaeria turcica</name>
    <dbReference type="NCBI Taxonomy" id="671987"/>
    <lineage>
        <taxon>Eukaryota</taxon>
        <taxon>Fungi</taxon>
        <taxon>Dikarya</taxon>
        <taxon>Ascomycota</taxon>
        <taxon>Pezizomycotina</taxon>
        <taxon>Dothideomycetes</taxon>
        <taxon>Pleosporomycetidae</taxon>
        <taxon>Pleosporales</taxon>
        <taxon>Pleosporineae</taxon>
        <taxon>Pleosporaceae</taxon>
        <taxon>Exserohilum</taxon>
    </lineage>
</organism>
<dbReference type="AlphaFoldDB" id="R0KFR3"/>
<name>R0KFR3_EXST2</name>
<evidence type="ECO:0000313" key="2">
    <source>
        <dbReference type="EMBL" id="EOA88129.1"/>
    </source>
</evidence>
<dbReference type="GeneID" id="19400584"/>
<feature type="region of interest" description="Disordered" evidence="1">
    <location>
        <begin position="18"/>
        <end position="53"/>
    </location>
</feature>
<accession>R0KFR3</accession>
<keyword evidence="3" id="KW-1185">Reference proteome</keyword>
<protein>
    <submittedName>
        <fullName evidence="2">Uncharacterized protein</fullName>
    </submittedName>
</protein>
<dbReference type="EMBL" id="KB908548">
    <property type="protein sequence ID" value="EOA88129.1"/>
    <property type="molecule type" value="Genomic_DNA"/>
</dbReference>
<reference evidence="2 3" key="2">
    <citation type="journal article" date="2013" name="PLoS Genet.">
        <title>Comparative genome structure, secondary metabolite, and effector coding capacity across Cochliobolus pathogens.</title>
        <authorList>
            <person name="Condon B.J."/>
            <person name="Leng Y."/>
            <person name="Wu D."/>
            <person name="Bushley K.E."/>
            <person name="Ohm R.A."/>
            <person name="Otillar R."/>
            <person name="Martin J."/>
            <person name="Schackwitz W."/>
            <person name="Grimwood J."/>
            <person name="MohdZainudin N."/>
            <person name="Xue C."/>
            <person name="Wang R."/>
            <person name="Manning V.A."/>
            <person name="Dhillon B."/>
            <person name="Tu Z.J."/>
            <person name="Steffenson B.J."/>
            <person name="Salamov A."/>
            <person name="Sun H."/>
            <person name="Lowry S."/>
            <person name="LaButti K."/>
            <person name="Han J."/>
            <person name="Copeland A."/>
            <person name="Lindquist E."/>
            <person name="Barry K."/>
            <person name="Schmutz J."/>
            <person name="Baker S.E."/>
            <person name="Ciuffetti L.M."/>
            <person name="Grigoriev I.V."/>
            <person name="Zhong S."/>
            <person name="Turgeon B.G."/>
        </authorList>
    </citation>
    <scope>NUCLEOTIDE SEQUENCE [LARGE SCALE GENOMIC DNA]</scope>
    <source>
        <strain evidence="3">28A</strain>
    </source>
</reference>
<dbReference type="Proteomes" id="UP000016935">
    <property type="component" value="Unassembled WGS sequence"/>
</dbReference>
<gene>
    <name evidence="2" type="ORF">SETTUDRAFT_168551</name>
</gene>
<evidence type="ECO:0000313" key="3">
    <source>
        <dbReference type="Proteomes" id="UP000016935"/>
    </source>
</evidence>
<evidence type="ECO:0000256" key="1">
    <source>
        <dbReference type="SAM" id="MobiDB-lite"/>
    </source>
</evidence>
<dbReference type="RefSeq" id="XP_008024202.1">
    <property type="nucleotide sequence ID" value="XM_008026011.1"/>
</dbReference>
<reference evidence="2 3" key="1">
    <citation type="journal article" date="2012" name="PLoS Pathog.">
        <title>Diverse lifestyles and strategies of plant pathogenesis encoded in the genomes of eighteen Dothideomycetes fungi.</title>
        <authorList>
            <person name="Ohm R.A."/>
            <person name="Feau N."/>
            <person name="Henrissat B."/>
            <person name="Schoch C.L."/>
            <person name="Horwitz B.A."/>
            <person name="Barry K.W."/>
            <person name="Condon B.J."/>
            <person name="Copeland A.C."/>
            <person name="Dhillon B."/>
            <person name="Glaser F."/>
            <person name="Hesse C.N."/>
            <person name="Kosti I."/>
            <person name="LaButti K."/>
            <person name="Lindquist E.A."/>
            <person name="Lucas S."/>
            <person name="Salamov A.A."/>
            <person name="Bradshaw R.E."/>
            <person name="Ciuffetti L."/>
            <person name="Hamelin R.C."/>
            <person name="Kema G.H.J."/>
            <person name="Lawrence C."/>
            <person name="Scott J.A."/>
            <person name="Spatafora J.W."/>
            <person name="Turgeon B.G."/>
            <person name="de Wit P.J.G.M."/>
            <person name="Zhong S."/>
            <person name="Goodwin S.B."/>
            <person name="Grigoriev I.V."/>
        </authorList>
    </citation>
    <scope>NUCLEOTIDE SEQUENCE [LARGE SCALE GENOMIC DNA]</scope>
    <source>
        <strain evidence="3">28A</strain>
    </source>
</reference>